<name>A0A6V8HPJ8_TALPI</name>
<evidence type="ECO:0000259" key="5">
    <source>
        <dbReference type="PROSITE" id="PS50850"/>
    </source>
</evidence>
<dbReference type="PANTHER" id="PTHR11360">
    <property type="entry name" value="MONOCARBOXYLATE TRANSPORTER"/>
    <property type="match status" value="1"/>
</dbReference>
<evidence type="ECO:0000256" key="4">
    <source>
        <dbReference type="SAM" id="Phobius"/>
    </source>
</evidence>
<feature type="transmembrane region" description="Helical" evidence="4">
    <location>
        <begin position="141"/>
        <end position="162"/>
    </location>
</feature>
<feature type="transmembrane region" description="Helical" evidence="4">
    <location>
        <begin position="73"/>
        <end position="97"/>
    </location>
</feature>
<dbReference type="EMBL" id="DF933856">
    <property type="protein sequence ID" value="GAM43636.1"/>
    <property type="molecule type" value="Genomic_DNA"/>
</dbReference>
<organism evidence="6 7">
    <name type="scientific">Talaromyces pinophilus</name>
    <name type="common">Penicillium pinophilum</name>
    <dbReference type="NCBI Taxonomy" id="128442"/>
    <lineage>
        <taxon>Eukaryota</taxon>
        <taxon>Fungi</taxon>
        <taxon>Dikarya</taxon>
        <taxon>Ascomycota</taxon>
        <taxon>Pezizomycotina</taxon>
        <taxon>Eurotiomycetes</taxon>
        <taxon>Eurotiomycetidae</taxon>
        <taxon>Eurotiales</taxon>
        <taxon>Trichocomaceae</taxon>
        <taxon>Talaromyces</taxon>
        <taxon>Talaromyces sect. Talaromyces</taxon>
    </lineage>
</organism>
<evidence type="ECO:0000313" key="6">
    <source>
        <dbReference type="EMBL" id="GAM43636.1"/>
    </source>
</evidence>
<feature type="transmembrane region" description="Helical" evidence="4">
    <location>
        <begin position="341"/>
        <end position="361"/>
    </location>
</feature>
<feature type="transmembrane region" description="Helical" evidence="4">
    <location>
        <begin position="248"/>
        <end position="266"/>
    </location>
</feature>
<comment type="subcellular location">
    <subcellularLocation>
        <location evidence="1">Membrane</location>
        <topology evidence="1">Multi-pass membrane protein</topology>
    </subcellularLocation>
</comment>
<proteinExistence type="inferred from homology"/>
<comment type="similarity">
    <text evidence="2">Belongs to the major facilitator superfamily. Monocarboxylate porter (TC 2.A.1.13) family.</text>
</comment>
<dbReference type="Pfam" id="PF07690">
    <property type="entry name" value="MFS_1"/>
    <property type="match status" value="1"/>
</dbReference>
<accession>A0A6V8HPJ8</accession>
<feature type="transmembrane region" description="Helical" evidence="4">
    <location>
        <begin position="109"/>
        <end position="129"/>
    </location>
</feature>
<dbReference type="AlphaFoldDB" id="A0A6V8HPJ8"/>
<feature type="transmembrane region" description="Helical" evidence="4">
    <location>
        <begin position="49"/>
        <end position="67"/>
    </location>
</feature>
<reference evidence="7" key="1">
    <citation type="journal article" date="2015" name="Genome Announc.">
        <title>Draft genome sequence of Talaromyces cellulolyticus strain Y-94, a source of lignocellulosic biomass-degrading enzymes.</title>
        <authorList>
            <person name="Fujii T."/>
            <person name="Koike H."/>
            <person name="Sawayama S."/>
            <person name="Yano S."/>
            <person name="Inoue H."/>
        </authorList>
    </citation>
    <scope>NUCLEOTIDE SEQUENCE [LARGE SCALE GENOMIC DNA]</scope>
    <source>
        <strain evidence="7">Y-94</strain>
    </source>
</reference>
<dbReference type="InterPro" id="IPR020846">
    <property type="entry name" value="MFS_dom"/>
</dbReference>
<dbReference type="PANTHER" id="PTHR11360:SF281">
    <property type="entry name" value="ASPYRIDONES EFFLUX PROTEIN APDF-RELATED"/>
    <property type="match status" value="1"/>
</dbReference>
<evidence type="ECO:0000313" key="7">
    <source>
        <dbReference type="Proteomes" id="UP000053095"/>
    </source>
</evidence>
<evidence type="ECO:0000256" key="3">
    <source>
        <dbReference type="SAM" id="MobiDB-lite"/>
    </source>
</evidence>
<keyword evidence="4" id="KW-1133">Transmembrane helix</keyword>
<dbReference type="InterPro" id="IPR036259">
    <property type="entry name" value="MFS_trans_sf"/>
</dbReference>
<dbReference type="InterPro" id="IPR050327">
    <property type="entry name" value="Proton-linked_MCT"/>
</dbReference>
<feature type="transmembrane region" description="Helical" evidence="4">
    <location>
        <begin position="272"/>
        <end position="297"/>
    </location>
</feature>
<feature type="domain" description="Major facilitator superfamily (MFS) profile" evidence="5">
    <location>
        <begin position="182"/>
        <end position="369"/>
    </location>
</feature>
<feature type="compositionally biased region" description="Polar residues" evidence="3">
    <location>
        <begin position="1"/>
        <end position="10"/>
    </location>
</feature>
<dbReference type="GO" id="GO:0022857">
    <property type="term" value="F:transmembrane transporter activity"/>
    <property type="evidence" value="ECO:0007669"/>
    <property type="project" value="InterPro"/>
</dbReference>
<gene>
    <name evidence="6" type="ORF">TCE0_060r18603</name>
</gene>
<keyword evidence="4" id="KW-0812">Transmembrane</keyword>
<dbReference type="InterPro" id="IPR011701">
    <property type="entry name" value="MFS"/>
</dbReference>
<dbReference type="GO" id="GO:0016020">
    <property type="term" value="C:membrane"/>
    <property type="evidence" value="ECO:0007669"/>
    <property type="project" value="UniProtKB-SubCell"/>
</dbReference>
<dbReference type="PROSITE" id="PS50850">
    <property type="entry name" value="MFS"/>
    <property type="match status" value="1"/>
</dbReference>
<feature type="transmembrane region" description="Helical" evidence="4">
    <location>
        <begin position="304"/>
        <end position="321"/>
    </location>
</feature>
<feature type="transmembrane region" description="Helical" evidence="4">
    <location>
        <begin position="183"/>
        <end position="205"/>
    </location>
</feature>
<feature type="transmembrane region" description="Helical" evidence="4">
    <location>
        <begin position="217"/>
        <end position="236"/>
    </location>
</feature>
<evidence type="ECO:0000256" key="1">
    <source>
        <dbReference type="ARBA" id="ARBA00004141"/>
    </source>
</evidence>
<dbReference type="SUPFAM" id="SSF103473">
    <property type="entry name" value="MFS general substrate transporter"/>
    <property type="match status" value="1"/>
</dbReference>
<keyword evidence="4" id="KW-0472">Membrane</keyword>
<feature type="region of interest" description="Disordered" evidence="3">
    <location>
        <begin position="1"/>
        <end position="44"/>
    </location>
</feature>
<keyword evidence="7" id="KW-1185">Reference proteome</keyword>
<dbReference type="Proteomes" id="UP000053095">
    <property type="component" value="Unassembled WGS sequence"/>
</dbReference>
<comment type="caution">
    <text evidence="6">The sequence shown here is derived from an EMBL/GenBank/DDBJ whole genome shotgun (WGS) entry which is preliminary data.</text>
</comment>
<protein>
    <submittedName>
        <fullName evidence="6">Monocarboxylate permease</fullName>
    </submittedName>
</protein>
<evidence type="ECO:0000256" key="2">
    <source>
        <dbReference type="ARBA" id="ARBA00006727"/>
    </source>
</evidence>
<sequence>MESSEANQTPKAPENNARLDTQPPESQGDVTSIEKTEPGPSADFPDGGLQAWTVAITILYVFSIMMNSLCKTLWQLILAQGILSGLSAGMTFSPSLAAVGHYFQKKRGAAMGLGVAGSSIGGVVLPIALNELLHTSVGFGWAVRIVGFIVLALLLPASMFIKSRLPPRKSSLFMPLAFKQPEYVILVAACFFATLGMYPPLFYFPSFGIANGMSTKLAFYLVAILNAASFPGRLITGFLGDKFGRLNMMFFAAASSGIISLCWQACDTNASLIVVTALFGFCSGAIISGTSIVLASVPKDPRNIGTYMGMGFGITAFSTLIAPPVSGAMVSRYDSFTQVSIFSGVSCLVGAALIIPAKLYAGHGVFSAR</sequence>
<dbReference type="Gene3D" id="1.20.1250.20">
    <property type="entry name" value="MFS general substrate transporter like domains"/>
    <property type="match status" value="2"/>
</dbReference>